<keyword evidence="1" id="KW-0175">Coiled coil</keyword>
<dbReference type="RefSeq" id="WP_115620547.1">
    <property type="nucleotide sequence ID" value="NZ_CP033928.1"/>
</dbReference>
<evidence type="ECO:0000313" key="5">
    <source>
        <dbReference type="Proteomes" id="UP000254282"/>
    </source>
</evidence>
<dbReference type="PROSITE" id="PS50943">
    <property type="entry name" value="HTH_CROC1"/>
    <property type="match status" value="1"/>
</dbReference>
<dbReference type="Proteomes" id="UP000254282">
    <property type="component" value="Unassembled WGS sequence"/>
</dbReference>
<protein>
    <submittedName>
        <fullName evidence="4">Helix-turn-helix domain</fullName>
    </submittedName>
    <submittedName>
        <fullName evidence="3">XRE family transcriptional regulator</fullName>
    </submittedName>
</protein>
<evidence type="ECO:0000313" key="3">
    <source>
        <dbReference type="EMBL" id="AZA61607.1"/>
    </source>
</evidence>
<dbReference type="EMBL" id="CP033928">
    <property type="protein sequence ID" value="AZA61607.1"/>
    <property type="molecule type" value="Genomic_DNA"/>
</dbReference>
<evidence type="ECO:0000313" key="6">
    <source>
        <dbReference type="Proteomes" id="UP000269076"/>
    </source>
</evidence>
<gene>
    <name evidence="3" type="ORF">EG340_11400</name>
    <name evidence="4" type="ORF">NCTC13532_02563</name>
</gene>
<feature type="coiled-coil region" evidence="1">
    <location>
        <begin position="89"/>
        <end position="116"/>
    </location>
</feature>
<accession>A0A381FKJ1</accession>
<reference evidence="3 6" key="2">
    <citation type="submission" date="2018-11" db="EMBL/GenBank/DDBJ databases">
        <title>Proposal to divide the Flavobacteriaceae and reorganize its genera based on Amino Acid Identity values calculated from whole genome sequences.</title>
        <authorList>
            <person name="Nicholson A.C."/>
            <person name="Gulvik C.A."/>
            <person name="Whitney A.M."/>
            <person name="Humrighouse B.W."/>
            <person name="Bell M."/>
            <person name="Holmes B."/>
            <person name="Steigerwalt A."/>
            <person name="Villarma A."/>
            <person name="Sheth M."/>
            <person name="Batra D."/>
            <person name="Pryor J."/>
            <person name="Bernardet J.-F."/>
            <person name="Hugo C."/>
            <person name="Kampfer P."/>
            <person name="Newman J."/>
            <person name="Mcquiston J.R."/>
        </authorList>
    </citation>
    <scope>NUCLEOTIDE SEQUENCE [LARGE SCALE GENOMIC DNA]</scope>
    <source>
        <strain evidence="3 6">G0211</strain>
    </source>
</reference>
<reference evidence="4 5" key="1">
    <citation type="submission" date="2018-06" db="EMBL/GenBank/DDBJ databases">
        <authorList>
            <consortium name="Pathogen Informatics"/>
            <person name="Doyle S."/>
        </authorList>
    </citation>
    <scope>NUCLEOTIDE SEQUENCE [LARGE SCALE GENOMIC DNA]</scope>
    <source>
        <strain evidence="4 5">NCTC13532</strain>
    </source>
</reference>
<dbReference type="Proteomes" id="UP000269076">
    <property type="component" value="Chromosome"/>
</dbReference>
<dbReference type="InterPro" id="IPR001387">
    <property type="entry name" value="Cro/C1-type_HTH"/>
</dbReference>
<feature type="domain" description="HTH cro/C1-type" evidence="2">
    <location>
        <begin position="5"/>
        <end position="59"/>
    </location>
</feature>
<dbReference type="CDD" id="cd00093">
    <property type="entry name" value="HTH_XRE"/>
    <property type="match status" value="1"/>
</dbReference>
<evidence type="ECO:0000256" key="1">
    <source>
        <dbReference type="SAM" id="Coils"/>
    </source>
</evidence>
<evidence type="ECO:0000313" key="4">
    <source>
        <dbReference type="EMBL" id="SUX47003.1"/>
    </source>
</evidence>
<dbReference type="SMART" id="SM00530">
    <property type="entry name" value="HTH_XRE"/>
    <property type="match status" value="1"/>
</dbReference>
<evidence type="ECO:0000259" key="2">
    <source>
        <dbReference type="PROSITE" id="PS50943"/>
    </source>
</evidence>
<dbReference type="SUPFAM" id="SSF47413">
    <property type="entry name" value="lambda repressor-like DNA-binding domains"/>
    <property type="match status" value="1"/>
</dbReference>
<proteinExistence type="predicted"/>
<sequence>MQERLKTLRKERGISQVKMAKILSTDPSNYSRKERGEVGIHDEEWQKLADALEVSVKDIKNDETNFSFYTFNDDSKSNITYFNIPDFFLETQKKYIEKLEKENYNLLEEIKLLKSQYQ</sequence>
<dbReference type="Gene3D" id="1.10.260.40">
    <property type="entry name" value="lambda repressor-like DNA-binding domains"/>
    <property type="match status" value="1"/>
</dbReference>
<dbReference type="GO" id="GO:0003677">
    <property type="term" value="F:DNA binding"/>
    <property type="evidence" value="ECO:0007669"/>
    <property type="project" value="InterPro"/>
</dbReference>
<dbReference type="EMBL" id="UFVR01000004">
    <property type="protein sequence ID" value="SUX47003.1"/>
    <property type="molecule type" value="Genomic_DNA"/>
</dbReference>
<dbReference type="AlphaFoldDB" id="A0A381FKJ1"/>
<organism evidence="4 5">
    <name type="scientific">Chryseobacterium indoltheticum</name>
    <dbReference type="NCBI Taxonomy" id="254"/>
    <lineage>
        <taxon>Bacteria</taxon>
        <taxon>Pseudomonadati</taxon>
        <taxon>Bacteroidota</taxon>
        <taxon>Flavobacteriia</taxon>
        <taxon>Flavobacteriales</taxon>
        <taxon>Weeksellaceae</taxon>
        <taxon>Chryseobacterium group</taxon>
        <taxon>Chryseobacterium</taxon>
    </lineage>
</organism>
<dbReference type="Pfam" id="PF01381">
    <property type="entry name" value="HTH_3"/>
    <property type="match status" value="1"/>
</dbReference>
<name>A0A381FKJ1_9FLAO</name>
<dbReference type="InterPro" id="IPR010982">
    <property type="entry name" value="Lambda_DNA-bd_dom_sf"/>
</dbReference>